<evidence type="ECO:0000313" key="11">
    <source>
        <dbReference type="Proteomes" id="UP001515480"/>
    </source>
</evidence>
<dbReference type="InterPro" id="IPR045270">
    <property type="entry name" value="STKc_AGC"/>
</dbReference>
<dbReference type="EMBL" id="JBGBPQ010000004">
    <property type="protein sequence ID" value="KAL1525596.1"/>
    <property type="molecule type" value="Genomic_DNA"/>
</dbReference>
<dbReference type="PROSITE" id="PS00108">
    <property type="entry name" value="PROTEIN_KINASE_ST"/>
    <property type="match status" value="1"/>
</dbReference>
<organism evidence="10 11">
    <name type="scientific">Prymnesium parvum</name>
    <name type="common">Toxic golden alga</name>
    <dbReference type="NCBI Taxonomy" id="97485"/>
    <lineage>
        <taxon>Eukaryota</taxon>
        <taxon>Haptista</taxon>
        <taxon>Haptophyta</taxon>
        <taxon>Prymnesiophyceae</taxon>
        <taxon>Prymnesiales</taxon>
        <taxon>Prymnesiaceae</taxon>
        <taxon>Prymnesium</taxon>
    </lineage>
</organism>
<evidence type="ECO:0000313" key="10">
    <source>
        <dbReference type="EMBL" id="KAL1525596.1"/>
    </source>
</evidence>
<feature type="compositionally biased region" description="Basic and acidic residues" evidence="8">
    <location>
        <begin position="1"/>
        <end position="10"/>
    </location>
</feature>
<reference evidence="10 11" key="1">
    <citation type="journal article" date="2024" name="Science">
        <title>Giant polyketide synthase enzymes in the biosynthesis of giant marine polyether toxins.</title>
        <authorList>
            <person name="Fallon T.R."/>
            <person name="Shende V.V."/>
            <person name="Wierzbicki I.H."/>
            <person name="Pendleton A.L."/>
            <person name="Watervoot N.F."/>
            <person name="Auber R.P."/>
            <person name="Gonzalez D.J."/>
            <person name="Wisecaver J.H."/>
            <person name="Moore B.S."/>
        </authorList>
    </citation>
    <scope>NUCLEOTIDE SEQUENCE [LARGE SCALE GENOMIC DNA]</scope>
    <source>
        <strain evidence="10 11">12B1</strain>
    </source>
</reference>
<dbReference type="AlphaFoldDB" id="A0AB34JXE1"/>
<feature type="domain" description="Protein kinase" evidence="9">
    <location>
        <begin position="135"/>
        <end position="391"/>
    </location>
</feature>
<dbReference type="Proteomes" id="UP001515480">
    <property type="component" value="Unassembled WGS sequence"/>
</dbReference>
<dbReference type="GO" id="GO:0005524">
    <property type="term" value="F:ATP binding"/>
    <property type="evidence" value="ECO:0007669"/>
    <property type="project" value="UniProtKB-UniRule"/>
</dbReference>
<dbReference type="InterPro" id="IPR011009">
    <property type="entry name" value="Kinase-like_dom_sf"/>
</dbReference>
<feature type="region of interest" description="Disordered" evidence="8">
    <location>
        <begin position="1"/>
        <end position="33"/>
    </location>
</feature>
<evidence type="ECO:0000256" key="1">
    <source>
        <dbReference type="ARBA" id="ARBA00022527"/>
    </source>
</evidence>
<dbReference type="InterPro" id="IPR000719">
    <property type="entry name" value="Prot_kinase_dom"/>
</dbReference>
<keyword evidence="1" id="KW-0723">Serine/threonine-protein kinase</keyword>
<protein>
    <recommendedName>
        <fullName evidence="9">Protein kinase domain-containing protein</fullName>
    </recommendedName>
</protein>
<keyword evidence="11" id="KW-1185">Reference proteome</keyword>
<keyword evidence="3" id="KW-0808">Transferase</keyword>
<accession>A0AB34JXE1</accession>
<dbReference type="InterPro" id="IPR008271">
    <property type="entry name" value="Ser/Thr_kinase_AS"/>
</dbReference>
<dbReference type="PROSITE" id="PS50011">
    <property type="entry name" value="PROTEIN_KINASE_DOM"/>
    <property type="match status" value="1"/>
</dbReference>
<evidence type="ECO:0000256" key="5">
    <source>
        <dbReference type="ARBA" id="ARBA00022777"/>
    </source>
</evidence>
<feature type="binding site" evidence="7">
    <location>
        <position position="164"/>
    </location>
    <ligand>
        <name>ATP</name>
        <dbReference type="ChEBI" id="CHEBI:30616"/>
    </ligand>
</feature>
<comment type="caution">
    <text evidence="10">The sequence shown here is derived from an EMBL/GenBank/DDBJ whole genome shotgun (WGS) entry which is preliminary data.</text>
</comment>
<dbReference type="Gene3D" id="1.10.510.10">
    <property type="entry name" value="Transferase(Phosphotransferase) domain 1"/>
    <property type="match status" value="1"/>
</dbReference>
<keyword evidence="5" id="KW-0418">Kinase</keyword>
<gene>
    <name evidence="10" type="ORF">AB1Y20_020450</name>
</gene>
<sequence>MGCNSSKEEAPQGEAEGTEGTRKPESAPIAVATPESVVLTVHAPADELRTNGSDCKYASNVSSQTPSCTAPKAALAPSASSLSSGGVADAIEESILGPLMKDTSTLGELDGDMGLQRASAFSKRTSVEKLTLDDFEVGRLLGKGAFGKVRLAKHKYTGATYAIKSLNKKMLVAVKQVNGALTEKAVLQLKGHPYVVRLHYAFQDHESLHMVLDYMPGGDLFDRIEAEQGIPLERVRLYAAQVCLALTHLHDVLKVIYRDLKPENILLDAQGNARLTDFGLAKTAERGRSFCGSTEYMAPEVVLAKDDHDKTVDWWGLGVLIHEMLTAKTPFDDENHRIVMRKIAEPDEPIVLADIDAEAARFIMLLLDREPKTRLGAGPSGSNDVKADAFWAPIDFVKLYNKEYKPEWKPLNPEDYDRPADEADAEAGDGEEGASDGDIEGETDSDDSGDEWHLRAPTGAAGHDDDYTDLFRGFTFRRENSVLNMDALTRSTSRVRRSSFAATTSWPASRTTSVSRPD</sequence>
<evidence type="ECO:0000256" key="6">
    <source>
        <dbReference type="ARBA" id="ARBA00022840"/>
    </source>
</evidence>
<feature type="region of interest" description="Disordered" evidence="8">
    <location>
        <begin position="408"/>
        <end position="466"/>
    </location>
</feature>
<dbReference type="PANTHER" id="PTHR24351">
    <property type="entry name" value="RIBOSOMAL PROTEIN S6 KINASE"/>
    <property type="match status" value="1"/>
</dbReference>
<keyword evidence="2" id="KW-0597">Phosphoprotein</keyword>
<dbReference type="PROSITE" id="PS00107">
    <property type="entry name" value="PROTEIN_KINASE_ATP"/>
    <property type="match status" value="1"/>
</dbReference>
<dbReference type="Pfam" id="PF00069">
    <property type="entry name" value="Pkinase"/>
    <property type="match status" value="1"/>
</dbReference>
<evidence type="ECO:0000256" key="4">
    <source>
        <dbReference type="ARBA" id="ARBA00022741"/>
    </source>
</evidence>
<evidence type="ECO:0000256" key="3">
    <source>
        <dbReference type="ARBA" id="ARBA00022679"/>
    </source>
</evidence>
<dbReference type="GO" id="GO:0004674">
    <property type="term" value="F:protein serine/threonine kinase activity"/>
    <property type="evidence" value="ECO:0007669"/>
    <property type="project" value="UniProtKB-KW"/>
</dbReference>
<feature type="compositionally biased region" description="Polar residues" evidence="8">
    <location>
        <begin position="506"/>
        <end position="518"/>
    </location>
</feature>
<feature type="compositionally biased region" description="Acidic residues" evidence="8">
    <location>
        <begin position="422"/>
        <end position="449"/>
    </location>
</feature>
<dbReference type="CDD" id="cd05123">
    <property type="entry name" value="STKc_AGC"/>
    <property type="match status" value="1"/>
</dbReference>
<dbReference type="SUPFAM" id="SSF56112">
    <property type="entry name" value="Protein kinase-like (PK-like)"/>
    <property type="match status" value="1"/>
</dbReference>
<proteinExistence type="predicted"/>
<name>A0AB34JXE1_PRYPA</name>
<keyword evidence="6 7" id="KW-0067">ATP-binding</keyword>
<evidence type="ECO:0000256" key="8">
    <source>
        <dbReference type="SAM" id="MobiDB-lite"/>
    </source>
</evidence>
<dbReference type="FunFam" id="3.30.200.20:FF:000042">
    <property type="entry name" value="Aurora kinase A"/>
    <property type="match status" value="1"/>
</dbReference>
<dbReference type="Gene3D" id="3.30.200.20">
    <property type="entry name" value="Phosphorylase Kinase, domain 1"/>
    <property type="match status" value="1"/>
</dbReference>
<dbReference type="SMART" id="SM00220">
    <property type="entry name" value="S_TKc"/>
    <property type="match status" value="1"/>
</dbReference>
<evidence type="ECO:0000256" key="2">
    <source>
        <dbReference type="ARBA" id="ARBA00022553"/>
    </source>
</evidence>
<dbReference type="FunFam" id="1.10.510.10:FF:000571">
    <property type="entry name" value="Maternal embryonic leucine zipper kinase"/>
    <property type="match status" value="1"/>
</dbReference>
<keyword evidence="4 7" id="KW-0547">Nucleotide-binding</keyword>
<evidence type="ECO:0000259" key="9">
    <source>
        <dbReference type="PROSITE" id="PS50011"/>
    </source>
</evidence>
<feature type="region of interest" description="Disordered" evidence="8">
    <location>
        <begin position="487"/>
        <end position="518"/>
    </location>
</feature>
<dbReference type="InterPro" id="IPR017441">
    <property type="entry name" value="Protein_kinase_ATP_BS"/>
</dbReference>
<evidence type="ECO:0000256" key="7">
    <source>
        <dbReference type="PROSITE-ProRule" id="PRU10141"/>
    </source>
</evidence>